<name>A0A0A8ZCN0_ARUDO</name>
<evidence type="ECO:0000313" key="1">
    <source>
        <dbReference type="EMBL" id="JAD36566.1"/>
    </source>
</evidence>
<protein>
    <submittedName>
        <fullName evidence="1">Uncharacterized protein</fullName>
    </submittedName>
</protein>
<accession>A0A0A8ZCN0</accession>
<proteinExistence type="predicted"/>
<dbReference type="EMBL" id="GBRH01261329">
    <property type="protein sequence ID" value="JAD36566.1"/>
    <property type="molecule type" value="Transcribed_RNA"/>
</dbReference>
<reference evidence="1" key="1">
    <citation type="submission" date="2014-09" db="EMBL/GenBank/DDBJ databases">
        <authorList>
            <person name="Magalhaes I.L.F."/>
            <person name="Oliveira U."/>
            <person name="Santos F.R."/>
            <person name="Vidigal T.H.D.A."/>
            <person name="Brescovit A.D."/>
            <person name="Santos A.J."/>
        </authorList>
    </citation>
    <scope>NUCLEOTIDE SEQUENCE</scope>
    <source>
        <tissue evidence="1">Shoot tissue taken approximately 20 cm above the soil surface</tissue>
    </source>
</reference>
<organism evidence="1">
    <name type="scientific">Arundo donax</name>
    <name type="common">Giant reed</name>
    <name type="synonym">Donax arundinaceus</name>
    <dbReference type="NCBI Taxonomy" id="35708"/>
    <lineage>
        <taxon>Eukaryota</taxon>
        <taxon>Viridiplantae</taxon>
        <taxon>Streptophyta</taxon>
        <taxon>Embryophyta</taxon>
        <taxon>Tracheophyta</taxon>
        <taxon>Spermatophyta</taxon>
        <taxon>Magnoliopsida</taxon>
        <taxon>Liliopsida</taxon>
        <taxon>Poales</taxon>
        <taxon>Poaceae</taxon>
        <taxon>PACMAD clade</taxon>
        <taxon>Arundinoideae</taxon>
        <taxon>Arundineae</taxon>
        <taxon>Arundo</taxon>
    </lineage>
</organism>
<sequence>MLGLKPTDWGSTV</sequence>
<reference evidence="1" key="2">
    <citation type="journal article" date="2015" name="Data Brief">
        <title>Shoot transcriptome of the giant reed, Arundo donax.</title>
        <authorList>
            <person name="Barrero R.A."/>
            <person name="Guerrero F.D."/>
            <person name="Moolhuijzen P."/>
            <person name="Goolsby J.A."/>
            <person name="Tidwell J."/>
            <person name="Bellgard S.E."/>
            <person name="Bellgard M.I."/>
        </authorList>
    </citation>
    <scope>NUCLEOTIDE SEQUENCE</scope>
    <source>
        <tissue evidence="1">Shoot tissue taken approximately 20 cm above the soil surface</tissue>
    </source>
</reference>